<reference evidence="5 6" key="1">
    <citation type="submission" date="2024-06" db="EMBL/GenBank/DDBJ databases">
        <title>The Natural Products Discovery Center: Release of the First 8490 Sequenced Strains for Exploring Actinobacteria Biosynthetic Diversity.</title>
        <authorList>
            <person name="Kalkreuter E."/>
            <person name="Kautsar S.A."/>
            <person name="Yang D."/>
            <person name="Bader C.D."/>
            <person name="Teijaro C.N."/>
            <person name="Fluegel L."/>
            <person name="Davis C.M."/>
            <person name="Simpson J.R."/>
            <person name="Lauterbach L."/>
            <person name="Steele A.D."/>
            <person name="Gui C."/>
            <person name="Meng S."/>
            <person name="Li G."/>
            <person name="Viehrig K."/>
            <person name="Ye F."/>
            <person name="Su P."/>
            <person name="Kiefer A.F."/>
            <person name="Nichols A."/>
            <person name="Cepeda A.J."/>
            <person name="Yan W."/>
            <person name="Fan B."/>
            <person name="Jiang Y."/>
            <person name="Adhikari A."/>
            <person name="Zheng C.-J."/>
            <person name="Schuster L."/>
            <person name="Cowan T.M."/>
            <person name="Smanski M.J."/>
            <person name="Chevrette M.G."/>
            <person name="De Carvalho L.P.S."/>
            <person name="Shen B."/>
        </authorList>
    </citation>
    <scope>NUCLEOTIDE SEQUENCE [LARGE SCALE GENOMIC DNA]</scope>
    <source>
        <strain evidence="5 6">NPDC050403</strain>
    </source>
</reference>
<dbReference type="Gene3D" id="3.40.50.2300">
    <property type="match status" value="2"/>
</dbReference>
<dbReference type="PANTHER" id="PTHR47235:SF1">
    <property type="entry name" value="BLR6548 PROTEIN"/>
    <property type="match status" value="1"/>
</dbReference>
<dbReference type="RefSeq" id="WP_357783652.1">
    <property type="nucleotide sequence ID" value="NZ_JBFAKC010000005.1"/>
</dbReference>
<proteinExistence type="inferred from homology"/>
<feature type="domain" description="Leucine-binding protein" evidence="4">
    <location>
        <begin position="83"/>
        <end position="410"/>
    </location>
</feature>
<dbReference type="PROSITE" id="PS51257">
    <property type="entry name" value="PROKAR_LIPOPROTEIN"/>
    <property type="match status" value="1"/>
</dbReference>
<evidence type="ECO:0000313" key="5">
    <source>
        <dbReference type="EMBL" id="MEV0708701.1"/>
    </source>
</evidence>
<keyword evidence="6" id="KW-1185">Reference proteome</keyword>
<evidence type="ECO:0000256" key="3">
    <source>
        <dbReference type="SAM" id="SignalP"/>
    </source>
</evidence>
<dbReference type="InterPro" id="IPR028082">
    <property type="entry name" value="Peripla_BP_I"/>
</dbReference>
<dbReference type="Pfam" id="PF13458">
    <property type="entry name" value="Peripla_BP_6"/>
    <property type="match status" value="1"/>
</dbReference>
<dbReference type="Proteomes" id="UP001551695">
    <property type="component" value="Unassembled WGS sequence"/>
</dbReference>
<protein>
    <submittedName>
        <fullName evidence="5">ABC transporter substrate-binding protein</fullName>
    </submittedName>
</protein>
<feature type="chain" id="PRO_5046004049" evidence="3">
    <location>
        <begin position="27"/>
        <end position="460"/>
    </location>
</feature>
<dbReference type="SUPFAM" id="SSF53822">
    <property type="entry name" value="Periplasmic binding protein-like I"/>
    <property type="match status" value="1"/>
</dbReference>
<evidence type="ECO:0000259" key="4">
    <source>
        <dbReference type="Pfam" id="PF13458"/>
    </source>
</evidence>
<dbReference type="EMBL" id="JBFAKC010000005">
    <property type="protein sequence ID" value="MEV0708701.1"/>
    <property type="molecule type" value="Genomic_DNA"/>
</dbReference>
<feature type="signal peptide" evidence="3">
    <location>
        <begin position="1"/>
        <end position="26"/>
    </location>
</feature>
<sequence length="460" mass="49687">MRSIHIPVTLLAATLMLLVGCGRDVAGTEDPPAGTSSGTSVPSEFGDLGTVCGKGTPTKASAQGVTADAIVVGVFTDFGFSKNPEFVDAAKVFASWCNDNGGIAGRRIQVEVHDTNLTEVRQRMREACRDDFALVGGGTGFDGLGVKDRLSCLLPSFPAQISQPGSVAADLEISGSPSVLARHDVYTGFRRWLVREGYPASIDKVGIIDADSPITKTLGEKTEESFRAQGATVVYHDLYPIAGVSNWTPYAQTIKEKQVRGLVFNGEPAQLPKLEEALTAIGYRPDWIDATNNNYTRSFLKNLGRSLEFQNNVVDLGGVAPFEKSSTVPALRQIEAMFAEYAPGAEMTFPQLRAISSWLLFAESATRCGDELTRRCVYEAARAETSWTAGGLHAPVDLGNREVPISCFNIERATPDGWVPADFGPDNGLYRCNVERYRFTKDYGAPLTLADVGKSMTDFE</sequence>
<evidence type="ECO:0000313" key="6">
    <source>
        <dbReference type="Proteomes" id="UP001551695"/>
    </source>
</evidence>
<evidence type="ECO:0000256" key="2">
    <source>
        <dbReference type="ARBA" id="ARBA00022729"/>
    </source>
</evidence>
<comment type="similarity">
    <text evidence="1">Belongs to the leucine-binding protein family.</text>
</comment>
<evidence type="ECO:0000256" key="1">
    <source>
        <dbReference type="ARBA" id="ARBA00010062"/>
    </source>
</evidence>
<name>A0ABV3FTF8_9NOCA</name>
<organism evidence="5 6">
    <name type="scientific">Nocardia aurea</name>
    <dbReference type="NCBI Taxonomy" id="2144174"/>
    <lineage>
        <taxon>Bacteria</taxon>
        <taxon>Bacillati</taxon>
        <taxon>Actinomycetota</taxon>
        <taxon>Actinomycetes</taxon>
        <taxon>Mycobacteriales</taxon>
        <taxon>Nocardiaceae</taxon>
        <taxon>Nocardia</taxon>
    </lineage>
</organism>
<dbReference type="PANTHER" id="PTHR47235">
    <property type="entry name" value="BLR6548 PROTEIN"/>
    <property type="match status" value="1"/>
</dbReference>
<comment type="caution">
    <text evidence="5">The sequence shown here is derived from an EMBL/GenBank/DDBJ whole genome shotgun (WGS) entry which is preliminary data.</text>
</comment>
<gene>
    <name evidence="5" type="ORF">AB0I48_14145</name>
</gene>
<dbReference type="InterPro" id="IPR028081">
    <property type="entry name" value="Leu-bd"/>
</dbReference>
<accession>A0ABV3FTF8</accession>
<keyword evidence="2 3" id="KW-0732">Signal</keyword>